<dbReference type="EMBL" id="BMFW01000005">
    <property type="protein sequence ID" value="GGH93964.1"/>
    <property type="molecule type" value="Genomic_DNA"/>
</dbReference>
<sequence length="102" mass="11415">MRTTTERLDIKLSNADMFAQLMKANEYTVRTLTEAVQLVLIRKRSKASINKSTIGHLRSGHRNTVNHDVALAIAELFNLPANALFTPKLITVTRDVPKKASK</sequence>
<accession>A0ABQ2AN18</accession>
<evidence type="ECO:0000259" key="1">
    <source>
        <dbReference type="PROSITE" id="PS50943"/>
    </source>
</evidence>
<dbReference type="Proteomes" id="UP000643279">
    <property type="component" value="Unassembled WGS sequence"/>
</dbReference>
<feature type="domain" description="HTH cro/C1-type" evidence="1">
    <location>
        <begin position="46"/>
        <end position="84"/>
    </location>
</feature>
<reference evidence="3" key="1">
    <citation type="journal article" date="2019" name="Int. J. Syst. Evol. Microbiol.">
        <title>The Global Catalogue of Microorganisms (GCM) 10K type strain sequencing project: providing services to taxonomists for standard genome sequencing and annotation.</title>
        <authorList>
            <consortium name="The Broad Institute Genomics Platform"/>
            <consortium name="The Broad Institute Genome Sequencing Center for Infectious Disease"/>
            <person name="Wu L."/>
            <person name="Ma J."/>
        </authorList>
    </citation>
    <scope>NUCLEOTIDE SEQUENCE [LARGE SCALE GENOMIC DNA]</scope>
    <source>
        <strain evidence="3">CGMCC 1.12778</strain>
    </source>
</reference>
<name>A0ABQ2AN18_9MICC</name>
<dbReference type="RefSeq" id="WP_188571104.1">
    <property type="nucleotide sequence ID" value="NZ_BMFW01000005.1"/>
</dbReference>
<organism evidence="2 3">
    <name type="scientific">Arthrobacter liuii</name>
    <dbReference type="NCBI Taxonomy" id="1476996"/>
    <lineage>
        <taxon>Bacteria</taxon>
        <taxon>Bacillati</taxon>
        <taxon>Actinomycetota</taxon>
        <taxon>Actinomycetes</taxon>
        <taxon>Micrococcales</taxon>
        <taxon>Micrococcaceae</taxon>
        <taxon>Arthrobacter</taxon>
    </lineage>
</organism>
<dbReference type="PROSITE" id="PS50943">
    <property type="entry name" value="HTH_CROC1"/>
    <property type="match status" value="1"/>
</dbReference>
<proteinExistence type="predicted"/>
<dbReference type="InterPro" id="IPR010982">
    <property type="entry name" value="Lambda_DNA-bd_dom_sf"/>
</dbReference>
<protein>
    <recommendedName>
        <fullName evidence="1">HTH cro/C1-type domain-containing protein</fullName>
    </recommendedName>
</protein>
<comment type="caution">
    <text evidence="2">The sequence shown here is derived from an EMBL/GenBank/DDBJ whole genome shotgun (WGS) entry which is preliminary data.</text>
</comment>
<evidence type="ECO:0000313" key="2">
    <source>
        <dbReference type="EMBL" id="GGH93964.1"/>
    </source>
</evidence>
<evidence type="ECO:0000313" key="3">
    <source>
        <dbReference type="Proteomes" id="UP000643279"/>
    </source>
</evidence>
<gene>
    <name evidence="2" type="ORF">GCM10007170_16060</name>
</gene>
<keyword evidence="3" id="KW-1185">Reference proteome</keyword>
<dbReference type="InterPro" id="IPR001387">
    <property type="entry name" value="Cro/C1-type_HTH"/>
</dbReference>
<dbReference type="Gene3D" id="1.10.260.40">
    <property type="entry name" value="lambda repressor-like DNA-binding domains"/>
    <property type="match status" value="1"/>
</dbReference>